<accession>I7LBV0</accession>
<keyword evidence="9" id="KW-0718">Serine biosynthesis</keyword>
<protein>
    <recommendedName>
        <fullName evidence="4 9">D-3-phosphoglycerate dehydrogenase</fullName>
        <ecNumber evidence="9">1.1.1.95</ecNumber>
    </recommendedName>
</protein>
<dbReference type="PROSITE" id="PS00670">
    <property type="entry name" value="D_2_HYDROXYACID_DH_2"/>
    <property type="match status" value="1"/>
</dbReference>
<dbReference type="CDD" id="cd12173">
    <property type="entry name" value="PGDH_4"/>
    <property type="match status" value="1"/>
</dbReference>
<dbReference type="Pfam" id="PF02826">
    <property type="entry name" value="2-Hacid_dh_C"/>
    <property type="match status" value="1"/>
</dbReference>
<dbReference type="InterPro" id="IPR006236">
    <property type="entry name" value="PGDH"/>
</dbReference>
<dbReference type="PANTHER" id="PTHR42938:SF47">
    <property type="entry name" value="HYDROXYPYRUVATE REDUCTASE"/>
    <property type="match status" value="1"/>
</dbReference>
<evidence type="ECO:0000256" key="4">
    <source>
        <dbReference type="ARBA" id="ARBA00021582"/>
    </source>
</evidence>
<comment type="catalytic activity">
    <reaction evidence="8 9">
        <text>(2R)-3-phosphoglycerate + NAD(+) = 3-phosphooxypyruvate + NADH + H(+)</text>
        <dbReference type="Rhea" id="RHEA:12641"/>
        <dbReference type="ChEBI" id="CHEBI:15378"/>
        <dbReference type="ChEBI" id="CHEBI:18110"/>
        <dbReference type="ChEBI" id="CHEBI:57540"/>
        <dbReference type="ChEBI" id="CHEBI:57945"/>
        <dbReference type="ChEBI" id="CHEBI:58272"/>
        <dbReference type="EC" id="1.1.1.95"/>
    </reaction>
</comment>
<evidence type="ECO:0000313" key="13">
    <source>
        <dbReference type="Proteomes" id="UP000006078"/>
    </source>
</evidence>
<feature type="domain" description="ACT" evidence="10">
    <location>
        <begin position="457"/>
        <end position="530"/>
    </location>
</feature>
<sequence length="530" mass="56117">MARPVVVIADKLSQSTVDALGDSVEVRWVDGTNREELLAAVPEASALLVRSATKVDREVLEAAPKLSLVGRAGVGLDNVDVDSATEFGIMVANAPTSNIRSACEQAIALTLATARNTAAADKSVKAGEWRRSDFVGVELYEKTIGIVGLGHIGQLFAQRLRAFEVGEIIAYDPYANPARARQLGIELTDLDDLVSRSDFITIHLPKTAETTGMFDAELLAKSKPGQVIVNAARGGLIDEEALAEAIESGRIRGAGVDVYESEPPKDSPLLRLGERVTLTPHLGASTKEAQDRAGSDVAASVLKALNGEYVPEAVNVPGGNVSEEVSGWLDLTRKLGLAATRLLGDVPVALQVTARGELSSEDVSGLGSSALRGLLADISRVPVTFVNAEMIAKERGVRVSVDTSPESTTHRSTVEVAAIAGNGDSYHIEGAITGLNRVEKIVRLEGRGIDLRAEGVNLFISYRDQAGMLGRVATLIGDHGINIENAALAKDRRGGDKAILVVQLSEPAGDELLERLRDRLQASALQIDLD</sequence>
<keyword evidence="13" id="KW-1185">Reference proteome</keyword>
<organism evidence="11 14">
    <name type="scientific">Corynebacterium otitidis ATCC 51513</name>
    <dbReference type="NCBI Taxonomy" id="883169"/>
    <lineage>
        <taxon>Bacteria</taxon>
        <taxon>Bacillati</taxon>
        <taxon>Actinomycetota</taxon>
        <taxon>Actinomycetes</taxon>
        <taxon>Mycobacteriales</taxon>
        <taxon>Corynebacteriaceae</taxon>
        <taxon>Corynebacterium</taxon>
    </lineage>
</organism>
<dbReference type="EMBL" id="AHAE01000037">
    <property type="protein sequence ID" value="EJZ82232.1"/>
    <property type="molecule type" value="Genomic_DNA"/>
</dbReference>
<evidence type="ECO:0000256" key="7">
    <source>
        <dbReference type="ARBA" id="ARBA00048126"/>
    </source>
</evidence>
<dbReference type="InterPro" id="IPR002912">
    <property type="entry name" value="ACT_dom"/>
</dbReference>
<dbReference type="InterPro" id="IPR006139">
    <property type="entry name" value="D-isomer_2_OHA_DH_cat_dom"/>
</dbReference>
<dbReference type="InterPro" id="IPR006140">
    <property type="entry name" value="D-isomer_DH_NAD-bd"/>
</dbReference>
<dbReference type="PROSITE" id="PS51671">
    <property type="entry name" value="ACT"/>
    <property type="match status" value="1"/>
</dbReference>
<comment type="similarity">
    <text evidence="3 9">Belongs to the D-isomer specific 2-hydroxyacid dehydrogenase family.</text>
</comment>
<dbReference type="SUPFAM" id="SSF52283">
    <property type="entry name" value="Formate/glycerate dehydrogenase catalytic domain-like"/>
    <property type="match status" value="1"/>
</dbReference>
<evidence type="ECO:0000256" key="1">
    <source>
        <dbReference type="ARBA" id="ARBA00003800"/>
    </source>
</evidence>
<evidence type="ECO:0000313" key="12">
    <source>
        <dbReference type="EMBL" id="EJZ82232.1"/>
    </source>
</evidence>
<dbReference type="Pfam" id="PF01842">
    <property type="entry name" value="ACT"/>
    <property type="match status" value="1"/>
</dbReference>
<dbReference type="Pfam" id="PF00389">
    <property type="entry name" value="2-Hacid_dh"/>
    <property type="match status" value="1"/>
</dbReference>
<dbReference type="PANTHER" id="PTHR42938">
    <property type="entry name" value="FORMATE DEHYDROGENASE 1"/>
    <property type="match status" value="1"/>
</dbReference>
<dbReference type="InterPro" id="IPR045626">
    <property type="entry name" value="PGDH_ASB_dom"/>
</dbReference>
<dbReference type="Pfam" id="PF19304">
    <property type="entry name" value="PGDH_inter"/>
    <property type="match status" value="1"/>
</dbReference>
<dbReference type="Proteomes" id="UP000006078">
    <property type="component" value="Unassembled WGS sequence"/>
</dbReference>
<evidence type="ECO:0000313" key="11">
    <source>
        <dbReference type="EMBL" id="CCI83404.1"/>
    </source>
</evidence>
<dbReference type="HOGENOM" id="CLU_019796_8_0_11"/>
<reference evidence="12 13" key="2">
    <citation type="submission" date="2012-08" db="EMBL/GenBank/DDBJ databases">
        <title>The Genome Sequence of Turicella otitidis ATCC 51513.</title>
        <authorList>
            <consortium name="The Broad Institute Genome Sequencing Platform"/>
            <person name="Earl A."/>
            <person name="Ward D."/>
            <person name="Feldgarden M."/>
            <person name="Gevers D."/>
            <person name="Huys G."/>
            <person name="Walker B."/>
            <person name="Young S.K."/>
            <person name="Zeng Q."/>
            <person name="Gargeya S."/>
            <person name="Fitzgerald M."/>
            <person name="Haas B."/>
            <person name="Abouelleil A."/>
            <person name="Alvarado L."/>
            <person name="Arachchi H.M."/>
            <person name="Berlin A.M."/>
            <person name="Chapman S.B."/>
            <person name="Goldberg J."/>
            <person name="Griggs A."/>
            <person name="Gujja S."/>
            <person name="Hansen M."/>
            <person name="Howarth C."/>
            <person name="Imamovic A."/>
            <person name="Larimer J."/>
            <person name="McCowen C."/>
            <person name="Montmayeur A."/>
            <person name="Murphy C."/>
            <person name="Neiman D."/>
            <person name="Pearson M."/>
            <person name="Priest M."/>
            <person name="Roberts A."/>
            <person name="Saif S."/>
            <person name="Shea T."/>
            <person name="Sisk P."/>
            <person name="Sykes S."/>
            <person name="Wortman J."/>
            <person name="Nusbaum C."/>
            <person name="Birren B."/>
        </authorList>
    </citation>
    <scope>NUCLEOTIDE SEQUENCE [LARGE SCALE GENOMIC DNA]</scope>
    <source>
        <strain evidence="12 13">ATCC 51513</strain>
    </source>
</reference>
<dbReference type="SUPFAM" id="SSF143548">
    <property type="entry name" value="Serine metabolism enzymes domain"/>
    <property type="match status" value="1"/>
</dbReference>
<dbReference type="FunFam" id="3.40.50.720:FF:000021">
    <property type="entry name" value="D-3-phosphoglycerate dehydrogenase"/>
    <property type="match status" value="1"/>
</dbReference>
<evidence type="ECO:0000259" key="10">
    <source>
        <dbReference type="PROSITE" id="PS51671"/>
    </source>
</evidence>
<dbReference type="Gene3D" id="3.40.50.720">
    <property type="entry name" value="NAD(P)-binding Rossmann-like Domain"/>
    <property type="match status" value="2"/>
</dbReference>
<dbReference type="RefSeq" id="WP_004600737.1">
    <property type="nucleotide sequence ID" value="NZ_HF541866.1"/>
</dbReference>
<dbReference type="Gene3D" id="3.30.70.260">
    <property type="match status" value="1"/>
</dbReference>
<keyword evidence="5 9" id="KW-0560">Oxidoreductase</keyword>
<evidence type="ECO:0000256" key="6">
    <source>
        <dbReference type="ARBA" id="ARBA00023027"/>
    </source>
</evidence>
<dbReference type="GO" id="GO:0051287">
    <property type="term" value="F:NAD binding"/>
    <property type="evidence" value="ECO:0007669"/>
    <property type="project" value="UniProtKB-UniRule"/>
</dbReference>
<dbReference type="InterPro" id="IPR045865">
    <property type="entry name" value="ACT-like_dom_sf"/>
</dbReference>
<evidence type="ECO:0000313" key="14">
    <source>
        <dbReference type="Proteomes" id="UP000011016"/>
    </source>
</evidence>
<dbReference type="SUPFAM" id="SSF51735">
    <property type="entry name" value="NAD(P)-binding Rossmann-fold domains"/>
    <property type="match status" value="1"/>
</dbReference>
<dbReference type="EMBL" id="CAJZ01000100">
    <property type="protein sequence ID" value="CCI83404.1"/>
    <property type="molecule type" value="Genomic_DNA"/>
</dbReference>
<dbReference type="STRING" id="29321.AAV33_06090"/>
<dbReference type="eggNOG" id="COG0111">
    <property type="taxonomic scope" value="Bacteria"/>
</dbReference>
<reference evidence="11 14" key="1">
    <citation type="journal article" date="2012" name="J. Bacteriol.">
        <title>Draft Genome Sequence of Turicella otitidis ATCC 51513, Isolated from Middle Ear Fluid from a Child with Otitis Media.</title>
        <authorList>
            <person name="Brinkrolf K."/>
            <person name="Schneider J."/>
            <person name="Knecht M."/>
            <person name="Ruckert C."/>
            <person name="Tauch A."/>
        </authorList>
    </citation>
    <scope>NUCLEOTIDE SEQUENCE [LARGE SCALE GENOMIC DNA]</scope>
    <source>
        <strain evidence="11 14">ATCC 51513</strain>
    </source>
</reference>
<dbReference type="InterPro" id="IPR029752">
    <property type="entry name" value="D-isomer_DH_CS1"/>
</dbReference>
<dbReference type="InterPro" id="IPR029009">
    <property type="entry name" value="ASB_dom_sf"/>
</dbReference>
<dbReference type="PATRIC" id="fig|883169.3.peg.814"/>
<comment type="pathway">
    <text evidence="2 9">Amino-acid biosynthesis; L-serine biosynthesis; L-serine from 3-phospho-D-glycerate: step 1/3.</text>
</comment>
<evidence type="ECO:0000256" key="9">
    <source>
        <dbReference type="RuleBase" id="RU363003"/>
    </source>
</evidence>
<dbReference type="PROSITE" id="PS00065">
    <property type="entry name" value="D_2_HYDROXYACID_DH_1"/>
    <property type="match status" value="1"/>
</dbReference>
<dbReference type="OrthoDB" id="9793626at2"/>
<keyword evidence="9" id="KW-0028">Amino-acid biosynthesis</keyword>
<gene>
    <name evidence="11" type="primary">serA</name>
    <name evidence="11" type="ORF">BN46_0668</name>
    <name evidence="12" type="ORF">HMPREF9719_00847</name>
</gene>
<comment type="caution">
    <text evidence="11">The sequence shown here is derived from an EMBL/GenBank/DDBJ whole genome shotgun (WGS) entry which is preliminary data.</text>
</comment>
<dbReference type="Proteomes" id="UP000011016">
    <property type="component" value="Unassembled WGS sequence"/>
</dbReference>
<dbReference type="UniPathway" id="UPA00135">
    <property type="reaction ID" value="UER00196"/>
</dbReference>
<evidence type="ECO:0000256" key="8">
    <source>
        <dbReference type="ARBA" id="ARBA00048731"/>
    </source>
</evidence>
<keyword evidence="6 9" id="KW-0520">NAD</keyword>
<comment type="catalytic activity">
    <reaction evidence="7">
        <text>(R)-2-hydroxyglutarate + NAD(+) = 2-oxoglutarate + NADH + H(+)</text>
        <dbReference type="Rhea" id="RHEA:49612"/>
        <dbReference type="ChEBI" id="CHEBI:15378"/>
        <dbReference type="ChEBI" id="CHEBI:15801"/>
        <dbReference type="ChEBI" id="CHEBI:16810"/>
        <dbReference type="ChEBI" id="CHEBI:57540"/>
        <dbReference type="ChEBI" id="CHEBI:57945"/>
        <dbReference type="EC" id="1.1.1.399"/>
    </reaction>
</comment>
<dbReference type="InterPro" id="IPR029753">
    <property type="entry name" value="D-isomer_DH_CS"/>
</dbReference>
<dbReference type="NCBIfam" id="TIGR01327">
    <property type="entry name" value="PGDH"/>
    <property type="match status" value="1"/>
</dbReference>
<name>I7LBV0_9CORY</name>
<dbReference type="GO" id="GO:0006564">
    <property type="term" value="P:L-serine biosynthetic process"/>
    <property type="evidence" value="ECO:0007669"/>
    <property type="project" value="UniProtKB-UniRule"/>
</dbReference>
<dbReference type="EC" id="1.1.1.95" evidence="9"/>
<evidence type="ECO:0000256" key="2">
    <source>
        <dbReference type="ARBA" id="ARBA00005216"/>
    </source>
</evidence>
<dbReference type="GO" id="GO:0004617">
    <property type="term" value="F:phosphoglycerate dehydrogenase activity"/>
    <property type="evidence" value="ECO:0007669"/>
    <property type="project" value="UniProtKB-UniRule"/>
</dbReference>
<dbReference type="SUPFAM" id="SSF55021">
    <property type="entry name" value="ACT-like"/>
    <property type="match status" value="1"/>
</dbReference>
<comment type="function">
    <text evidence="1">Catalyzes the reversible oxidation of 3-phospho-D-glycerate to 3-phosphonooxypyruvate, the first step of the phosphorylated L-serine biosynthesis pathway. Also catalyzes the reversible oxidation of 2-hydroxyglutarate to 2-oxoglutarate.</text>
</comment>
<dbReference type="InterPro" id="IPR036291">
    <property type="entry name" value="NAD(P)-bd_dom_sf"/>
</dbReference>
<dbReference type="Gene3D" id="3.30.1330.90">
    <property type="entry name" value="D-3-phosphoglycerate dehydrogenase, domain 3"/>
    <property type="match status" value="1"/>
</dbReference>
<evidence type="ECO:0000256" key="5">
    <source>
        <dbReference type="ARBA" id="ARBA00023002"/>
    </source>
</evidence>
<dbReference type="AlphaFoldDB" id="I7LBV0"/>
<proteinExistence type="inferred from homology"/>
<evidence type="ECO:0000256" key="3">
    <source>
        <dbReference type="ARBA" id="ARBA00005854"/>
    </source>
</evidence>